<dbReference type="Gene3D" id="3.90.1300.10">
    <property type="entry name" value="Amidase signature (AS) domain"/>
    <property type="match status" value="1"/>
</dbReference>
<proteinExistence type="predicted"/>
<evidence type="ECO:0000259" key="2">
    <source>
        <dbReference type="Pfam" id="PF01425"/>
    </source>
</evidence>
<evidence type="ECO:0000256" key="1">
    <source>
        <dbReference type="SAM" id="MobiDB-lite"/>
    </source>
</evidence>
<evidence type="ECO:0000313" key="4">
    <source>
        <dbReference type="Proteomes" id="UP001595699"/>
    </source>
</evidence>
<dbReference type="InterPro" id="IPR023631">
    <property type="entry name" value="Amidase_dom"/>
</dbReference>
<keyword evidence="4" id="KW-1185">Reference proteome</keyword>
<reference evidence="4" key="1">
    <citation type="journal article" date="2019" name="Int. J. Syst. Evol. Microbiol.">
        <title>The Global Catalogue of Microorganisms (GCM) 10K type strain sequencing project: providing services to taxonomists for standard genome sequencing and annotation.</title>
        <authorList>
            <consortium name="The Broad Institute Genomics Platform"/>
            <consortium name="The Broad Institute Genome Sequencing Center for Infectious Disease"/>
            <person name="Wu L."/>
            <person name="Ma J."/>
        </authorList>
    </citation>
    <scope>NUCLEOTIDE SEQUENCE [LARGE SCALE GENOMIC DNA]</scope>
    <source>
        <strain evidence="4">CGMCC 4.7241</strain>
    </source>
</reference>
<evidence type="ECO:0000313" key="3">
    <source>
        <dbReference type="EMBL" id="MFC3766928.1"/>
    </source>
</evidence>
<dbReference type="EMBL" id="JBHRZH010000062">
    <property type="protein sequence ID" value="MFC3766928.1"/>
    <property type="molecule type" value="Genomic_DNA"/>
</dbReference>
<dbReference type="PANTHER" id="PTHR11895">
    <property type="entry name" value="TRANSAMIDASE"/>
    <property type="match status" value="1"/>
</dbReference>
<dbReference type="Pfam" id="PF01425">
    <property type="entry name" value="Amidase"/>
    <property type="match status" value="1"/>
</dbReference>
<dbReference type="RefSeq" id="WP_205115914.1">
    <property type="nucleotide sequence ID" value="NZ_JAFBCM010000001.1"/>
</dbReference>
<protein>
    <submittedName>
        <fullName evidence="3">Amidase</fullName>
    </submittedName>
</protein>
<accession>A0ABV7YS69</accession>
<feature type="region of interest" description="Disordered" evidence="1">
    <location>
        <begin position="96"/>
        <end position="117"/>
    </location>
</feature>
<dbReference type="PANTHER" id="PTHR11895:SF67">
    <property type="entry name" value="AMIDASE DOMAIN-CONTAINING PROTEIN"/>
    <property type="match status" value="1"/>
</dbReference>
<dbReference type="SUPFAM" id="SSF75304">
    <property type="entry name" value="Amidase signature (AS) enzymes"/>
    <property type="match status" value="1"/>
</dbReference>
<organism evidence="3 4">
    <name type="scientific">Tenggerimyces flavus</name>
    <dbReference type="NCBI Taxonomy" id="1708749"/>
    <lineage>
        <taxon>Bacteria</taxon>
        <taxon>Bacillati</taxon>
        <taxon>Actinomycetota</taxon>
        <taxon>Actinomycetes</taxon>
        <taxon>Propionibacteriales</taxon>
        <taxon>Nocardioidaceae</taxon>
        <taxon>Tenggerimyces</taxon>
    </lineage>
</organism>
<gene>
    <name evidence="3" type="ORF">ACFOUW_39295</name>
</gene>
<comment type="caution">
    <text evidence="3">The sequence shown here is derived from an EMBL/GenBank/DDBJ whole genome shotgun (WGS) entry which is preliminary data.</text>
</comment>
<dbReference type="InterPro" id="IPR000120">
    <property type="entry name" value="Amidase"/>
</dbReference>
<sequence length="389" mass="41266">MDIDELCSRIDTVDADLHAFVAEPGRRDRLLREMGEHPLPIGVKDVIHVAGLPTAAGSNLPPDVLTGDEAPVVTRLKEHGALVVGKTVTAEFAFQAPGETRNPHNRNHTPGGSSSGSAAAVAAGLVPAALGTQTVGSVIRPAAFCGIVGFKPTYGRISTEGVIANAPSFDTVGVLAASVGWVERVAAIACAGWTPAAAEGRPVLAVPIGAYLDQTEPEARVAFFEQVNALRDKGFEVREVPALDDIEVVAARNRTINLYELARVHERWFDSFASLYEARTATGVREGRKIATDEYEAALRDRERYAEELVAGMDAFDVWVAPSAPGPAPDSLATTGNATMNLPWTQARLPVVGLPAGKLDGLPLGLQFVARPHHDEQLVAWAAELSRSL</sequence>
<name>A0ABV7YS69_9ACTN</name>
<feature type="domain" description="Amidase" evidence="2">
    <location>
        <begin position="39"/>
        <end position="378"/>
    </location>
</feature>
<dbReference type="Proteomes" id="UP001595699">
    <property type="component" value="Unassembled WGS sequence"/>
</dbReference>
<dbReference type="InterPro" id="IPR036928">
    <property type="entry name" value="AS_sf"/>
</dbReference>